<dbReference type="EMBL" id="VDFR01000210">
    <property type="protein sequence ID" value="TNC30935.1"/>
    <property type="molecule type" value="Genomic_DNA"/>
</dbReference>
<dbReference type="AlphaFoldDB" id="A0A5C4M930"/>
<gene>
    <name evidence="3" type="ORF">FHE65_05610</name>
    <name evidence="2" type="ORF">FHE65_32290</name>
</gene>
<evidence type="ECO:0000259" key="1">
    <source>
        <dbReference type="Pfam" id="PF12697"/>
    </source>
</evidence>
<dbReference type="GO" id="GO:0046503">
    <property type="term" value="P:glycerolipid catabolic process"/>
    <property type="evidence" value="ECO:0007669"/>
    <property type="project" value="TreeGrafter"/>
</dbReference>
<protein>
    <submittedName>
        <fullName evidence="2">Alpha/beta hydrolase</fullName>
    </submittedName>
</protein>
<dbReference type="RefSeq" id="WP_139087743.1">
    <property type="nucleotide sequence ID" value="NZ_VDFR01000025.1"/>
</dbReference>
<dbReference type="InterPro" id="IPR050471">
    <property type="entry name" value="AB_hydrolase"/>
</dbReference>
<dbReference type="EMBL" id="VDFR01000025">
    <property type="protein sequence ID" value="TNC49418.1"/>
    <property type="molecule type" value="Genomic_DNA"/>
</dbReference>
<name>A0A5C4M930_9ACTN</name>
<dbReference type="GO" id="GO:0004806">
    <property type="term" value="F:triacylglycerol lipase activity"/>
    <property type="evidence" value="ECO:0007669"/>
    <property type="project" value="TreeGrafter"/>
</dbReference>
<proteinExistence type="predicted"/>
<sequence>MTSAPAGEAFGALTPRTLTTPRGTFATLDAPVPRGTSRRGHVLLLPGFTGSKEDYAFLLPLLAQAGWHATAYDQRGQYETPGKPDDDYSVRGFAADALAIQEALAPYGGSHLVGHSFGGLVAQHAVLDDTSAWRSLALLCSGPAGFGDAGVRALTPDPEAPLRRLRTFVGAVPAVGLEVVFAQQNAALDVPPAVREFLRRRFVASAPESLTSIAQHLMDAPDQVDALASADVPVAVARGSADDAWPYAVQDRMAERLGTEVVVIDGAGHSPAVDQPAATAAFLLRAWERAER</sequence>
<dbReference type="Proteomes" id="UP000306740">
    <property type="component" value="Unassembled WGS sequence"/>
</dbReference>
<dbReference type="Gene3D" id="3.40.50.1820">
    <property type="entry name" value="alpha/beta hydrolase"/>
    <property type="match status" value="1"/>
</dbReference>
<evidence type="ECO:0000313" key="2">
    <source>
        <dbReference type="EMBL" id="TNC30935.1"/>
    </source>
</evidence>
<comment type="caution">
    <text evidence="2">The sequence shown here is derived from an EMBL/GenBank/DDBJ whole genome shotgun (WGS) entry which is preliminary data.</text>
</comment>
<dbReference type="SUPFAM" id="SSF53474">
    <property type="entry name" value="alpha/beta-Hydrolases"/>
    <property type="match status" value="1"/>
</dbReference>
<dbReference type="PANTHER" id="PTHR43433:SF5">
    <property type="entry name" value="AB HYDROLASE-1 DOMAIN-CONTAINING PROTEIN"/>
    <property type="match status" value="1"/>
</dbReference>
<feature type="domain" description="AB hydrolase-1" evidence="1">
    <location>
        <begin position="42"/>
        <end position="281"/>
    </location>
</feature>
<dbReference type="InterPro" id="IPR029058">
    <property type="entry name" value="AB_hydrolase_fold"/>
</dbReference>
<evidence type="ECO:0000313" key="4">
    <source>
        <dbReference type="Proteomes" id="UP000306740"/>
    </source>
</evidence>
<dbReference type="PANTHER" id="PTHR43433">
    <property type="entry name" value="HYDROLASE, ALPHA/BETA FOLD FAMILY PROTEIN"/>
    <property type="match status" value="1"/>
</dbReference>
<accession>A0A5C4M930</accession>
<evidence type="ECO:0000313" key="3">
    <source>
        <dbReference type="EMBL" id="TNC49418.1"/>
    </source>
</evidence>
<organism evidence="2 4">
    <name type="scientific">Mumia zhuanghuii</name>
    <dbReference type="NCBI Taxonomy" id="2585211"/>
    <lineage>
        <taxon>Bacteria</taxon>
        <taxon>Bacillati</taxon>
        <taxon>Actinomycetota</taxon>
        <taxon>Actinomycetes</taxon>
        <taxon>Propionibacteriales</taxon>
        <taxon>Nocardioidaceae</taxon>
        <taxon>Mumia</taxon>
    </lineage>
</organism>
<reference evidence="2 4" key="1">
    <citation type="submission" date="2019-05" db="EMBL/GenBank/DDBJ databases">
        <title>Mumia sp. nov., isolated from the intestinal contents of plateau pika (Ochotona curzoniae) in the Qinghai-Tibet plateau of China.</title>
        <authorList>
            <person name="Tian Z."/>
        </authorList>
    </citation>
    <scope>NUCLEOTIDE SEQUENCE [LARGE SCALE GENOMIC DNA]</scope>
    <source>
        <strain evidence="4">527</strain>
        <strain evidence="2">Z527</strain>
    </source>
</reference>
<dbReference type="InterPro" id="IPR000073">
    <property type="entry name" value="AB_hydrolase_1"/>
</dbReference>
<keyword evidence="2" id="KW-0378">Hydrolase</keyword>
<dbReference type="Pfam" id="PF12697">
    <property type="entry name" value="Abhydrolase_6"/>
    <property type="match status" value="1"/>
</dbReference>
<dbReference type="OrthoDB" id="3211023at2"/>